<evidence type="ECO:0000313" key="3">
    <source>
        <dbReference type="Proteomes" id="UP000054928"/>
    </source>
</evidence>
<keyword evidence="1" id="KW-0732">Signal</keyword>
<feature type="signal peptide" evidence="1">
    <location>
        <begin position="1"/>
        <end position="25"/>
    </location>
</feature>
<proteinExistence type="predicted"/>
<protein>
    <recommendedName>
        <fullName evidence="4">RxLR-like protein</fullName>
    </recommendedName>
</protein>
<evidence type="ECO:0000313" key="2">
    <source>
        <dbReference type="EMBL" id="CEG37122.1"/>
    </source>
</evidence>
<dbReference type="RefSeq" id="XP_024573491.1">
    <property type="nucleotide sequence ID" value="XM_024722412.1"/>
</dbReference>
<sequence length="101" mass="10711">MIVSPPPRRILPLIWALALVTNAESASAEAAVSNAESVRAEAVVPNAESARAEAAVSNSVAVVPNQHMRKLTPSKVDDDHKLVEERFLPPLAAAEAAEHEL</sequence>
<dbReference type="Proteomes" id="UP000054928">
    <property type="component" value="Unassembled WGS sequence"/>
</dbReference>
<keyword evidence="3" id="KW-1185">Reference proteome</keyword>
<feature type="chain" id="PRO_5006058469" description="RxLR-like protein" evidence="1">
    <location>
        <begin position="26"/>
        <end position="101"/>
    </location>
</feature>
<dbReference type="AlphaFoldDB" id="A0A0P1A956"/>
<dbReference type="GeneID" id="36399630"/>
<accession>A0A0P1A956</accession>
<organism evidence="2 3">
    <name type="scientific">Plasmopara halstedii</name>
    <name type="common">Downy mildew of sunflower</name>
    <dbReference type="NCBI Taxonomy" id="4781"/>
    <lineage>
        <taxon>Eukaryota</taxon>
        <taxon>Sar</taxon>
        <taxon>Stramenopiles</taxon>
        <taxon>Oomycota</taxon>
        <taxon>Peronosporomycetes</taxon>
        <taxon>Peronosporales</taxon>
        <taxon>Peronosporaceae</taxon>
        <taxon>Plasmopara</taxon>
    </lineage>
</organism>
<evidence type="ECO:0000256" key="1">
    <source>
        <dbReference type="SAM" id="SignalP"/>
    </source>
</evidence>
<evidence type="ECO:0008006" key="4">
    <source>
        <dbReference type="Google" id="ProtNLM"/>
    </source>
</evidence>
<name>A0A0P1A956_PLAHL</name>
<reference evidence="3" key="1">
    <citation type="submission" date="2014-09" db="EMBL/GenBank/DDBJ databases">
        <authorList>
            <person name="Sharma Rahul"/>
            <person name="Thines Marco"/>
        </authorList>
    </citation>
    <scope>NUCLEOTIDE SEQUENCE [LARGE SCALE GENOMIC DNA]</scope>
</reference>
<dbReference type="EMBL" id="CCYD01000261">
    <property type="protein sequence ID" value="CEG37122.1"/>
    <property type="molecule type" value="Genomic_DNA"/>
</dbReference>